<evidence type="ECO:0000256" key="1">
    <source>
        <dbReference type="SAM" id="Coils"/>
    </source>
</evidence>
<keyword evidence="2" id="KW-0812">Transmembrane</keyword>
<evidence type="ECO:0000313" key="3">
    <source>
        <dbReference type="EMBL" id="MEQ2221549.1"/>
    </source>
</evidence>
<feature type="non-terminal residue" evidence="3">
    <location>
        <position position="1"/>
    </location>
</feature>
<feature type="coiled-coil region" evidence="1">
    <location>
        <begin position="129"/>
        <end position="156"/>
    </location>
</feature>
<sequence>EILKAAGHHAEQSQSHHEKVLTSFHDRQIVMAEEFELPDYINKYDLDRFKVTNTPVGGAEKSERRLFRLGLLTLALLCIIQAALNLSLRLAFYSKVDVDPFNSSSVMGLCQNEQLQQNSTQLSFCCNLLTRLLREYQALERERDLLRENIQQLSRDKMLNDVNEYSGSGGMFFTDTFYTSKAELE</sequence>
<comment type="caution">
    <text evidence="3">The sequence shown here is derived from an EMBL/GenBank/DDBJ whole genome shotgun (WGS) entry which is preliminary data.</text>
</comment>
<name>A0ABV0SMH8_9TELE</name>
<feature type="transmembrane region" description="Helical" evidence="2">
    <location>
        <begin position="69"/>
        <end position="92"/>
    </location>
</feature>
<keyword evidence="1" id="KW-0175">Coiled coil</keyword>
<reference evidence="3 4" key="1">
    <citation type="submission" date="2021-06" db="EMBL/GenBank/DDBJ databases">
        <authorList>
            <person name="Palmer J.M."/>
        </authorList>
    </citation>
    <scope>NUCLEOTIDE SEQUENCE [LARGE SCALE GENOMIC DNA]</scope>
    <source>
        <strain evidence="4">if_2019</strain>
        <tissue evidence="3">Muscle</tissue>
    </source>
</reference>
<keyword evidence="2" id="KW-0472">Membrane</keyword>
<keyword evidence="4" id="KW-1185">Reference proteome</keyword>
<protein>
    <submittedName>
        <fullName evidence="3">Uncharacterized protein</fullName>
    </submittedName>
</protein>
<gene>
    <name evidence="3" type="ORF">ILYODFUR_017029</name>
</gene>
<organism evidence="3 4">
    <name type="scientific">Ilyodon furcidens</name>
    <name type="common">goldbreast splitfin</name>
    <dbReference type="NCBI Taxonomy" id="33524"/>
    <lineage>
        <taxon>Eukaryota</taxon>
        <taxon>Metazoa</taxon>
        <taxon>Chordata</taxon>
        <taxon>Craniata</taxon>
        <taxon>Vertebrata</taxon>
        <taxon>Euteleostomi</taxon>
        <taxon>Actinopterygii</taxon>
        <taxon>Neopterygii</taxon>
        <taxon>Teleostei</taxon>
        <taxon>Neoteleostei</taxon>
        <taxon>Acanthomorphata</taxon>
        <taxon>Ovalentaria</taxon>
        <taxon>Atherinomorphae</taxon>
        <taxon>Cyprinodontiformes</taxon>
        <taxon>Goodeidae</taxon>
        <taxon>Ilyodon</taxon>
    </lineage>
</organism>
<dbReference type="EMBL" id="JAHRIQ010001579">
    <property type="protein sequence ID" value="MEQ2221549.1"/>
    <property type="molecule type" value="Genomic_DNA"/>
</dbReference>
<keyword evidence="2" id="KW-1133">Transmembrane helix</keyword>
<dbReference type="Proteomes" id="UP001482620">
    <property type="component" value="Unassembled WGS sequence"/>
</dbReference>
<accession>A0ABV0SMH8</accession>
<evidence type="ECO:0000313" key="4">
    <source>
        <dbReference type="Proteomes" id="UP001482620"/>
    </source>
</evidence>
<evidence type="ECO:0000256" key="2">
    <source>
        <dbReference type="SAM" id="Phobius"/>
    </source>
</evidence>
<proteinExistence type="predicted"/>